<feature type="domain" description="DUF6895" evidence="2">
    <location>
        <begin position="32"/>
        <end position="314"/>
    </location>
</feature>
<dbReference type="Pfam" id="PF21836">
    <property type="entry name" value="DUF6895"/>
    <property type="match status" value="1"/>
</dbReference>
<name>A0ABX1CB99_9ACTN</name>
<evidence type="ECO:0000256" key="1">
    <source>
        <dbReference type="SAM" id="MobiDB-lite"/>
    </source>
</evidence>
<comment type="caution">
    <text evidence="3">The sequence shown here is derived from an EMBL/GenBank/DDBJ whole genome shotgun (WGS) entry which is preliminary data.</text>
</comment>
<feature type="compositionally biased region" description="Basic and acidic residues" evidence="1">
    <location>
        <begin position="347"/>
        <end position="364"/>
    </location>
</feature>
<protein>
    <recommendedName>
        <fullName evidence="2">DUF6895 domain-containing protein</fullName>
    </recommendedName>
</protein>
<evidence type="ECO:0000259" key="2">
    <source>
        <dbReference type="Pfam" id="PF21836"/>
    </source>
</evidence>
<dbReference type="InterPro" id="IPR054190">
    <property type="entry name" value="DUF6895"/>
</dbReference>
<gene>
    <name evidence="3" type="ORF">HCN52_15915</name>
</gene>
<dbReference type="Proteomes" id="UP000727056">
    <property type="component" value="Unassembled WGS sequence"/>
</dbReference>
<organism evidence="3 4">
    <name type="scientific">Streptomyces bohaiensis</name>
    <dbReference type="NCBI Taxonomy" id="1431344"/>
    <lineage>
        <taxon>Bacteria</taxon>
        <taxon>Bacillati</taxon>
        <taxon>Actinomycetota</taxon>
        <taxon>Actinomycetes</taxon>
        <taxon>Kitasatosporales</taxon>
        <taxon>Streptomycetaceae</taxon>
        <taxon>Streptomyces</taxon>
    </lineage>
</organism>
<proteinExistence type="predicted"/>
<keyword evidence="4" id="KW-1185">Reference proteome</keyword>
<reference evidence="3 4" key="1">
    <citation type="submission" date="2020-03" db="EMBL/GenBank/DDBJ databases">
        <title>Draft genome of Streptomyces sp. ventii, isolated from the Axial Seamount in the Pacific Ocean, and resequencing of the two type strains Streptomyces lonarensis strain NCL 716 and Streptomyces bohaiensis strain 11A07.</title>
        <authorList>
            <person name="Loughran R.M."/>
            <person name="Pfannmuller K.M."/>
            <person name="Wasson B.J."/>
            <person name="Deadmond M.C."/>
            <person name="Paddock B.E."/>
            <person name="Koyack M.J."/>
            <person name="Gallegos D.A."/>
            <person name="Mitchell E.A."/>
            <person name="Ushijima B."/>
            <person name="Saw J.H."/>
            <person name="Mcphail K.L."/>
            <person name="Videau P."/>
        </authorList>
    </citation>
    <scope>NUCLEOTIDE SEQUENCE [LARGE SCALE GENOMIC DNA]</scope>
    <source>
        <strain evidence="3 4">11A07</strain>
    </source>
</reference>
<dbReference type="RefSeq" id="WP_168089113.1">
    <property type="nucleotide sequence ID" value="NZ_BHZH01000224.1"/>
</dbReference>
<evidence type="ECO:0000313" key="4">
    <source>
        <dbReference type="Proteomes" id="UP000727056"/>
    </source>
</evidence>
<dbReference type="EMBL" id="JAAVJC010000146">
    <property type="protein sequence ID" value="NJQ16381.1"/>
    <property type="molecule type" value="Genomic_DNA"/>
</dbReference>
<sequence>MTAPAAAPGGLTAAGADPSLSAGPLERLAGDCLRWVLDHEDSFRLPTGVADHTAGTELNWTVKPLGELGQLAVAIRRAAPAGGELAAAADHLLTLSWEELGRGDLLLELFHGEPHATYPLEIYAAFAGEDLRHHGFEELARDLCATRAWRSAEQEPQRRLGVLNAERRARLAPHGDRDAALRRTWLGGLPEPWAFEQRTGYDLTHVVFHVTDWGARPQDMPADVAGYLRTWLPAWLDSCLDAEQWDLSCELLAVDASLPAPLDHRDTASAWRRLAEARGPDGALPEGGPALLPDHPDAFRLSYHSTLACAFAATLAAARLRCDDRTGRRPGPGRPAVPDTARPPHRAHPDETDGAADGRREEQA</sequence>
<feature type="region of interest" description="Disordered" evidence="1">
    <location>
        <begin position="324"/>
        <end position="364"/>
    </location>
</feature>
<accession>A0ABX1CB99</accession>
<evidence type="ECO:0000313" key="3">
    <source>
        <dbReference type="EMBL" id="NJQ16381.1"/>
    </source>
</evidence>